<dbReference type="InParanoid" id="A0A0D2X488"/>
<feature type="transmembrane region" description="Helical" evidence="2">
    <location>
        <begin position="171"/>
        <end position="190"/>
    </location>
</feature>
<evidence type="ECO:0000256" key="1">
    <source>
        <dbReference type="SAM" id="MobiDB-lite"/>
    </source>
</evidence>
<keyword evidence="2" id="KW-0812">Transmembrane</keyword>
<sequence length="298" mass="33410">MVADKTNRQPAAKSKTSSIAGPSPSKQWSERVFLSYSPVWIAVLAAIVKLKLYESFTAETYLFVGVATAAPCVLIPLLCDLLWTTPDSGRPLFERHWFKVNLWIAIVGYIGNHFYTHYFYQVLGMRYTVPTDGWTINGVPVCMYLLTHPYFCSYHSVTTQILRAIRYKTPAIWRTGVLCAAITGIAYITAFMETYTISGFPHYTYPDWTLMLTVGSAFYAMLFLATFPLFARLDECSLFDPIETPSRASPLSQTMLDAFAAAMIAFCLFDVWRLAVGPFVSFPAPVVNVDVPSVPFAQ</sequence>
<dbReference type="OrthoDB" id="2111841at2759"/>
<keyword evidence="2" id="KW-1133">Transmembrane helix</keyword>
<keyword evidence="3" id="KW-0413">Isomerase</keyword>
<evidence type="ECO:0000313" key="3">
    <source>
        <dbReference type="EMBL" id="KJE95634.1"/>
    </source>
</evidence>
<dbReference type="AlphaFoldDB" id="A0A0D2X488"/>
<dbReference type="eggNOG" id="ENOG502QPR8">
    <property type="taxonomic scope" value="Eukaryota"/>
</dbReference>
<dbReference type="PhylomeDB" id="A0A0D2X488"/>
<evidence type="ECO:0000256" key="2">
    <source>
        <dbReference type="SAM" id="Phobius"/>
    </source>
</evidence>
<name>A0A0D2X488_CAPO3</name>
<dbReference type="Proteomes" id="UP000008743">
    <property type="component" value="Unassembled WGS sequence"/>
</dbReference>
<dbReference type="EMBL" id="KE346369">
    <property type="protein sequence ID" value="KJE95634.1"/>
    <property type="molecule type" value="Genomic_DNA"/>
</dbReference>
<feature type="transmembrane region" description="Helical" evidence="2">
    <location>
        <begin position="32"/>
        <end position="50"/>
    </location>
</feature>
<dbReference type="GO" id="GO:0047793">
    <property type="term" value="F:cycloeucalenol cycloisomerase activity"/>
    <property type="evidence" value="ECO:0007669"/>
    <property type="project" value="InterPro"/>
</dbReference>
<organism evidence="3 4">
    <name type="scientific">Capsaspora owczarzaki (strain ATCC 30864)</name>
    <dbReference type="NCBI Taxonomy" id="595528"/>
    <lineage>
        <taxon>Eukaryota</taxon>
        <taxon>Filasterea</taxon>
        <taxon>Capsaspora</taxon>
    </lineage>
</organism>
<reference evidence="4" key="1">
    <citation type="submission" date="2011-02" db="EMBL/GenBank/DDBJ databases">
        <title>The Genome Sequence of Capsaspora owczarzaki ATCC 30864.</title>
        <authorList>
            <person name="Russ C."/>
            <person name="Cuomo C."/>
            <person name="Burger G."/>
            <person name="Gray M.W."/>
            <person name="Holland P.W.H."/>
            <person name="King N."/>
            <person name="Lang F.B.F."/>
            <person name="Roger A.J."/>
            <person name="Ruiz-Trillo I."/>
            <person name="Young S.K."/>
            <person name="Zeng Q."/>
            <person name="Gargeya S."/>
            <person name="Alvarado L."/>
            <person name="Berlin A."/>
            <person name="Chapman S.B."/>
            <person name="Chen Z."/>
            <person name="Freedman E."/>
            <person name="Gellesch M."/>
            <person name="Goldberg J."/>
            <person name="Griggs A."/>
            <person name="Gujja S."/>
            <person name="Heilman E."/>
            <person name="Heiman D."/>
            <person name="Howarth C."/>
            <person name="Mehta T."/>
            <person name="Neiman D."/>
            <person name="Pearson M."/>
            <person name="Roberts A."/>
            <person name="Saif S."/>
            <person name="Shea T."/>
            <person name="Shenoy N."/>
            <person name="Sisk P."/>
            <person name="Stolte C."/>
            <person name="Sykes S."/>
            <person name="White J."/>
            <person name="Yandava C."/>
            <person name="Haas B."/>
            <person name="Nusbaum C."/>
            <person name="Birren B."/>
        </authorList>
    </citation>
    <scope>NUCLEOTIDE SEQUENCE</scope>
    <source>
        <strain evidence="4">ATCC 30864</strain>
    </source>
</reference>
<dbReference type="STRING" id="595528.A0A0D2X488"/>
<feature type="transmembrane region" description="Helical" evidence="2">
    <location>
        <begin position="103"/>
        <end position="120"/>
    </location>
</feature>
<proteinExistence type="predicted"/>
<dbReference type="RefSeq" id="XP_004345655.1">
    <property type="nucleotide sequence ID" value="XM_004345605.1"/>
</dbReference>
<protein>
    <submittedName>
        <fullName evidence="3">Cyclopropyl isomerase</fullName>
    </submittedName>
</protein>
<feature type="compositionally biased region" description="Polar residues" evidence="1">
    <location>
        <begin position="14"/>
        <end position="25"/>
    </location>
</feature>
<feature type="transmembrane region" description="Helical" evidence="2">
    <location>
        <begin position="62"/>
        <end position="83"/>
    </location>
</feature>
<feature type="transmembrane region" description="Helical" evidence="2">
    <location>
        <begin position="210"/>
        <end position="233"/>
    </location>
</feature>
<dbReference type="PANTHER" id="PTHR35136:SF1">
    <property type="entry name" value="CYCLOEUCALENOL CYCLOISOMERASE"/>
    <property type="match status" value="1"/>
</dbReference>
<keyword evidence="4" id="KW-1185">Reference proteome</keyword>
<feature type="region of interest" description="Disordered" evidence="1">
    <location>
        <begin position="1"/>
        <end position="25"/>
    </location>
</feature>
<evidence type="ECO:0000313" key="4">
    <source>
        <dbReference type="Proteomes" id="UP000008743"/>
    </source>
</evidence>
<gene>
    <name evidence="3" type="ORF">CAOG_006065</name>
</gene>
<dbReference type="PANTHER" id="PTHR35136">
    <property type="entry name" value="CYCLOEUCALENOL CYCLOISOMERASE"/>
    <property type="match status" value="1"/>
</dbReference>
<keyword evidence="2" id="KW-0472">Membrane</keyword>
<dbReference type="InterPro" id="IPR020532">
    <property type="entry name" value="Cycloeucalenol_cycloisomerase"/>
</dbReference>
<accession>A0A0D2X488</accession>
<dbReference type="OMA" id="PWYRRYW"/>